<reference evidence="1 2" key="1">
    <citation type="submission" date="2022-04" db="EMBL/GenBank/DDBJ databases">
        <title>Genome sequence of soybean root-associated Caulobacter segnis RL271.</title>
        <authorList>
            <person name="Longley R."/>
            <person name="Bonito G."/>
            <person name="Trigodet F."/>
            <person name="Crosson S."/>
            <person name="Fiebig A."/>
        </authorList>
    </citation>
    <scope>NUCLEOTIDE SEQUENCE [LARGE SCALE GENOMIC DNA]</scope>
    <source>
        <strain evidence="1 2">RL271</strain>
    </source>
</reference>
<gene>
    <name evidence="1" type="ORF">MZV50_00745</name>
</gene>
<dbReference type="EMBL" id="CP096040">
    <property type="protein sequence ID" value="USQ96168.1"/>
    <property type="molecule type" value="Genomic_DNA"/>
</dbReference>
<dbReference type="Pfam" id="PF06620">
    <property type="entry name" value="DUF1150"/>
    <property type="match status" value="1"/>
</dbReference>
<dbReference type="Proteomes" id="UP001057520">
    <property type="component" value="Chromosome"/>
</dbReference>
<keyword evidence="2" id="KW-1185">Reference proteome</keyword>
<evidence type="ECO:0000313" key="1">
    <source>
        <dbReference type="EMBL" id="USQ96168.1"/>
    </source>
</evidence>
<evidence type="ECO:0000313" key="2">
    <source>
        <dbReference type="Proteomes" id="UP001057520"/>
    </source>
</evidence>
<proteinExistence type="predicted"/>
<accession>A0ABY4ZTY7</accession>
<sequence>MTPNTHHDPLFTSEAFAALGAPDLVYVRPIKAAEILADVPEGVEDFNLAPDQTLYAVCRADGARLAVMIDRDTAIAAAIAHELAPVSVH</sequence>
<name>A0ABY4ZTY7_9CAUL</name>
<protein>
    <submittedName>
        <fullName evidence="1">DUF1150 domain-containing protein</fullName>
    </submittedName>
</protein>
<organism evidence="1 2">
    <name type="scientific">Caulobacter segnis</name>
    <dbReference type="NCBI Taxonomy" id="88688"/>
    <lineage>
        <taxon>Bacteria</taxon>
        <taxon>Pseudomonadati</taxon>
        <taxon>Pseudomonadota</taxon>
        <taxon>Alphaproteobacteria</taxon>
        <taxon>Caulobacterales</taxon>
        <taxon>Caulobacteraceae</taxon>
        <taxon>Caulobacter</taxon>
    </lineage>
</organism>
<dbReference type="InterPro" id="IPR009531">
    <property type="entry name" value="DUF1150"/>
</dbReference>